<evidence type="ECO:0008006" key="3">
    <source>
        <dbReference type="Google" id="ProtNLM"/>
    </source>
</evidence>
<dbReference type="Proteomes" id="UP001054925">
    <property type="component" value="Unassembled WGS sequence"/>
</dbReference>
<protein>
    <recommendedName>
        <fullName evidence="3">N-acetyltransferase domain-containing protein</fullName>
    </recommendedName>
</protein>
<name>A0AAV5G335_CORAM</name>
<evidence type="ECO:0000313" key="2">
    <source>
        <dbReference type="Proteomes" id="UP001054925"/>
    </source>
</evidence>
<reference evidence="1" key="1">
    <citation type="submission" date="2021-12" db="EMBL/GenBank/DDBJ databases">
        <title>Draft genome sequence of Corynebacterium ammoniagenes strain T-723.</title>
        <authorList>
            <person name="Matsuzawa M."/>
            <person name="Hiratani M."/>
            <person name="Abe I."/>
            <person name="Tsuji Y."/>
            <person name="Nakamura J."/>
        </authorList>
    </citation>
    <scope>NUCLEOTIDE SEQUENCE</scope>
    <source>
        <strain evidence="1">T-723</strain>
    </source>
</reference>
<gene>
    <name evidence="1" type="ORF">CAT723_18230</name>
</gene>
<proteinExistence type="predicted"/>
<dbReference type="RefSeq" id="WP_040355221.1">
    <property type="nucleotide sequence ID" value="NZ_BQKK01000004.1"/>
</dbReference>
<dbReference type="AlphaFoldDB" id="A0AAV5G335"/>
<dbReference type="EMBL" id="BQKK01000004">
    <property type="protein sequence ID" value="GJN43344.1"/>
    <property type="molecule type" value="Genomic_DNA"/>
</dbReference>
<evidence type="ECO:0000313" key="1">
    <source>
        <dbReference type="EMBL" id="GJN43344.1"/>
    </source>
</evidence>
<organism evidence="1 2">
    <name type="scientific">Corynebacterium ammoniagenes</name>
    <name type="common">Brevibacterium ammoniagenes</name>
    <dbReference type="NCBI Taxonomy" id="1697"/>
    <lineage>
        <taxon>Bacteria</taxon>
        <taxon>Bacillati</taxon>
        <taxon>Actinomycetota</taxon>
        <taxon>Actinomycetes</taxon>
        <taxon>Mycobacteriales</taxon>
        <taxon>Corynebacteriaceae</taxon>
        <taxon>Corynebacterium</taxon>
    </lineage>
</organism>
<comment type="caution">
    <text evidence="1">The sequence shown here is derived from an EMBL/GenBank/DDBJ whole genome shotgun (WGS) entry which is preliminary data.</text>
</comment>
<sequence length="229" mass="24641">MLVPLTPHSEMHPRAATSMFWESARDVEDPGFEKAAWISSTLLNFGPCGFSIRTDATVIYCAAQDAPGVAKLPTGPVSSDAAIITSLFVTSQRAGRGLESVLLDTAIMDLVEREFDAVEAFGYHDMGENADDDIFYDPSDSGGHTSSIEELFSSHSSTFFADVNFEIARHFLGTRPDHIGLLPVSVLQSAGFEIVQDHPVVPRLRLELPPAHALLSAAAVEDLVAKALA</sequence>
<accession>A0AAV5G335</accession>